<dbReference type="InterPro" id="IPR038333">
    <property type="entry name" value="T1MK-like_N_sf"/>
</dbReference>
<reference evidence="10" key="2">
    <citation type="submission" date="2021-04" db="EMBL/GenBank/DDBJ databases">
        <authorList>
            <person name="Gilroy R."/>
        </authorList>
    </citation>
    <scope>NUCLEOTIDE SEQUENCE</scope>
    <source>
        <strain evidence="10">CHK186-16707</strain>
    </source>
</reference>
<evidence type="ECO:0000259" key="9">
    <source>
        <dbReference type="Pfam" id="PF12161"/>
    </source>
</evidence>
<keyword evidence="3" id="KW-0489">Methyltransferase</keyword>
<proteinExistence type="inferred from homology"/>
<dbReference type="GO" id="GO:0009007">
    <property type="term" value="F:site-specific DNA-methyltransferase (adenine-specific) activity"/>
    <property type="evidence" value="ECO:0007669"/>
    <property type="project" value="UniProtKB-EC"/>
</dbReference>
<dbReference type="Pfam" id="PF12161">
    <property type="entry name" value="HsdM_N"/>
    <property type="match status" value="1"/>
</dbReference>
<dbReference type="Gene3D" id="3.40.50.150">
    <property type="entry name" value="Vaccinia Virus protein VP39"/>
    <property type="match status" value="1"/>
</dbReference>
<dbReference type="InterPro" id="IPR002052">
    <property type="entry name" value="DNA_methylase_N6_adenine_CS"/>
</dbReference>
<keyword evidence="6" id="KW-0680">Restriction system</keyword>
<dbReference type="InterPro" id="IPR003356">
    <property type="entry name" value="DNA_methylase_A-5"/>
</dbReference>
<organism evidence="10 11">
    <name type="scientific">Candidatus Mailhella merdigallinarum</name>
    <dbReference type="NCBI Taxonomy" id="2838658"/>
    <lineage>
        <taxon>Bacteria</taxon>
        <taxon>Pseudomonadati</taxon>
        <taxon>Thermodesulfobacteriota</taxon>
        <taxon>Desulfovibrionia</taxon>
        <taxon>Desulfovibrionales</taxon>
        <taxon>Desulfovibrionaceae</taxon>
        <taxon>Mailhella</taxon>
    </lineage>
</organism>
<evidence type="ECO:0000256" key="6">
    <source>
        <dbReference type="ARBA" id="ARBA00022747"/>
    </source>
</evidence>
<gene>
    <name evidence="10" type="ORF">H9962_07330</name>
</gene>
<evidence type="ECO:0000256" key="5">
    <source>
        <dbReference type="ARBA" id="ARBA00022691"/>
    </source>
</evidence>
<dbReference type="InterPro" id="IPR022749">
    <property type="entry name" value="D12N6_MeTrfase_N"/>
</dbReference>
<dbReference type="GO" id="GO:0003677">
    <property type="term" value="F:DNA binding"/>
    <property type="evidence" value="ECO:0007669"/>
    <property type="project" value="InterPro"/>
</dbReference>
<keyword evidence="5" id="KW-0949">S-adenosyl-L-methionine</keyword>
<comment type="catalytic activity">
    <reaction evidence="7">
        <text>a 2'-deoxyadenosine in DNA + S-adenosyl-L-methionine = an N(6)-methyl-2'-deoxyadenosine in DNA + S-adenosyl-L-homocysteine + H(+)</text>
        <dbReference type="Rhea" id="RHEA:15197"/>
        <dbReference type="Rhea" id="RHEA-COMP:12418"/>
        <dbReference type="Rhea" id="RHEA-COMP:12419"/>
        <dbReference type="ChEBI" id="CHEBI:15378"/>
        <dbReference type="ChEBI" id="CHEBI:57856"/>
        <dbReference type="ChEBI" id="CHEBI:59789"/>
        <dbReference type="ChEBI" id="CHEBI:90615"/>
        <dbReference type="ChEBI" id="CHEBI:90616"/>
        <dbReference type="EC" id="2.1.1.72"/>
    </reaction>
</comment>
<dbReference type="AlphaFoldDB" id="A0A9D2HD84"/>
<sequence>MSLASFIKKMRDITRLDQGINGDAQRIEQITWMLFLKIYDDREYDWEALEHDYVSIIPDPCRWRNWADTGKALKGDDLIRFVDGMLLPTLKDLPIPPGCPLRKSIVKTVFTDIHNFMKDGVQLRQLLTEINECDFNDPQEAHAFGSIYESILKLLQSAGSSGEFYTPRALTDFMARHVGLKLGDKVADFACGTGGFLNSARAWLEGQAKTNAQREILARSFHGTEKKPLPYLLCVTNLLLNGVDEPLIRYGNSLTKSTGDYTEADKFDVVLMNPPYGGSEQLTIQQNFPSNMRSAETADLFLILIMARLKATGRAAVVIPDGFLFGGGNKTEIKRELLSNFNLHTIVRLPTSVFSPYTSIATNVLFFDGNGPTKETWFYRVDMPEGYKHFSKTKPMLLEHLADLDAWWDKREPLEVNGSDKARKYSKEELEALQYNFDLCGFAQEDEEILPPAELIAHYKAERARHEKIMDEALGKILALIGEARA</sequence>
<dbReference type="PROSITE" id="PS00092">
    <property type="entry name" value="N6_MTASE"/>
    <property type="match status" value="1"/>
</dbReference>
<evidence type="ECO:0000313" key="10">
    <source>
        <dbReference type="EMBL" id="HJA08983.1"/>
    </source>
</evidence>
<comment type="similarity">
    <text evidence="1">Belongs to the N(4)/N(6)-methyltransferase family.</text>
</comment>
<evidence type="ECO:0000256" key="2">
    <source>
        <dbReference type="ARBA" id="ARBA00011900"/>
    </source>
</evidence>
<dbReference type="Pfam" id="PF02384">
    <property type="entry name" value="N6_Mtase"/>
    <property type="match status" value="1"/>
</dbReference>
<feature type="domain" description="N6 adenine-specific DNA methyltransferase N-terminal" evidence="9">
    <location>
        <begin position="3"/>
        <end position="125"/>
    </location>
</feature>
<evidence type="ECO:0000259" key="8">
    <source>
        <dbReference type="Pfam" id="PF02384"/>
    </source>
</evidence>
<protein>
    <recommendedName>
        <fullName evidence="2">site-specific DNA-methyltransferase (adenine-specific)</fullName>
        <ecNumber evidence="2">2.1.1.72</ecNumber>
    </recommendedName>
</protein>
<dbReference type="Proteomes" id="UP000824225">
    <property type="component" value="Unassembled WGS sequence"/>
</dbReference>
<dbReference type="SUPFAM" id="SSF53335">
    <property type="entry name" value="S-adenosyl-L-methionine-dependent methyltransferases"/>
    <property type="match status" value="1"/>
</dbReference>
<evidence type="ECO:0000256" key="7">
    <source>
        <dbReference type="ARBA" id="ARBA00047942"/>
    </source>
</evidence>
<dbReference type="PRINTS" id="PR00507">
    <property type="entry name" value="N12N6MTFRASE"/>
</dbReference>
<comment type="caution">
    <text evidence="10">The sequence shown here is derived from an EMBL/GenBank/DDBJ whole genome shotgun (WGS) entry which is preliminary data.</text>
</comment>
<evidence type="ECO:0000256" key="1">
    <source>
        <dbReference type="ARBA" id="ARBA00006594"/>
    </source>
</evidence>
<evidence type="ECO:0000256" key="4">
    <source>
        <dbReference type="ARBA" id="ARBA00022679"/>
    </source>
</evidence>
<dbReference type="PANTHER" id="PTHR42933:SF4">
    <property type="entry name" value="TYPE I RESTRICTION ENZYME ECOKI METHYLASE SUBUNIT"/>
    <property type="match status" value="1"/>
</dbReference>
<dbReference type="InterPro" id="IPR051537">
    <property type="entry name" value="DNA_Adenine_Mtase"/>
</dbReference>
<dbReference type="GO" id="GO:0008170">
    <property type="term" value="F:N-methyltransferase activity"/>
    <property type="evidence" value="ECO:0007669"/>
    <property type="project" value="InterPro"/>
</dbReference>
<dbReference type="Gene3D" id="1.20.1260.30">
    <property type="match status" value="1"/>
</dbReference>
<accession>A0A9D2HD84</accession>
<dbReference type="GO" id="GO:0009307">
    <property type="term" value="P:DNA restriction-modification system"/>
    <property type="evidence" value="ECO:0007669"/>
    <property type="project" value="UniProtKB-KW"/>
</dbReference>
<reference evidence="10" key="1">
    <citation type="journal article" date="2021" name="PeerJ">
        <title>Extensive microbial diversity within the chicken gut microbiome revealed by metagenomics and culture.</title>
        <authorList>
            <person name="Gilroy R."/>
            <person name="Ravi A."/>
            <person name="Getino M."/>
            <person name="Pursley I."/>
            <person name="Horton D.L."/>
            <person name="Alikhan N.F."/>
            <person name="Baker D."/>
            <person name="Gharbi K."/>
            <person name="Hall N."/>
            <person name="Watson M."/>
            <person name="Adriaenssens E.M."/>
            <person name="Foster-Nyarko E."/>
            <person name="Jarju S."/>
            <person name="Secka A."/>
            <person name="Antonio M."/>
            <person name="Oren A."/>
            <person name="Chaudhuri R.R."/>
            <person name="La Ragione R."/>
            <person name="Hildebrand F."/>
            <person name="Pallen M.J."/>
        </authorList>
    </citation>
    <scope>NUCLEOTIDE SEQUENCE</scope>
    <source>
        <strain evidence="10">CHK186-16707</strain>
    </source>
</reference>
<dbReference type="PANTHER" id="PTHR42933">
    <property type="entry name" value="SLR6095 PROTEIN"/>
    <property type="match status" value="1"/>
</dbReference>
<dbReference type="InterPro" id="IPR029063">
    <property type="entry name" value="SAM-dependent_MTases_sf"/>
</dbReference>
<feature type="domain" description="DNA methylase adenine-specific" evidence="8">
    <location>
        <begin position="141"/>
        <end position="442"/>
    </location>
</feature>
<dbReference type="EC" id="2.1.1.72" evidence="2"/>
<dbReference type="GO" id="GO:0032259">
    <property type="term" value="P:methylation"/>
    <property type="evidence" value="ECO:0007669"/>
    <property type="project" value="UniProtKB-KW"/>
</dbReference>
<dbReference type="EMBL" id="DXAN01000023">
    <property type="protein sequence ID" value="HJA08983.1"/>
    <property type="molecule type" value="Genomic_DNA"/>
</dbReference>
<evidence type="ECO:0000313" key="11">
    <source>
        <dbReference type="Proteomes" id="UP000824225"/>
    </source>
</evidence>
<name>A0A9D2HD84_9BACT</name>
<evidence type="ECO:0000256" key="3">
    <source>
        <dbReference type="ARBA" id="ARBA00022603"/>
    </source>
</evidence>
<keyword evidence="4" id="KW-0808">Transferase</keyword>